<feature type="region of interest" description="Disordered" evidence="1">
    <location>
        <begin position="14"/>
        <end position="37"/>
    </location>
</feature>
<evidence type="ECO:0000313" key="2">
    <source>
        <dbReference type="EMBL" id="AEO37473.1"/>
    </source>
</evidence>
<gene>
    <name evidence="2" type="primary">mmgp9</name>
</gene>
<sequence length="37" mass="4325">MTWRPLSMERMRWRRSPSMVAPKCATGLAGSSRRRFA</sequence>
<reference evidence="2" key="1">
    <citation type="submission" date="2011-07" db="EMBL/GenBank/DDBJ databases">
        <title>Peptides from marine metagenome.</title>
        <authorList>
            <person name="Pushpanathan M."/>
            <person name="Rajendhran J."/>
            <person name="Sundarakrishnan B."/>
            <person name="Jayachandran S."/>
            <person name="Gunasekaran P."/>
        </authorList>
    </citation>
    <scope>NUCLEOTIDE SEQUENCE</scope>
</reference>
<dbReference type="AlphaFoldDB" id="G9HQ29"/>
<organism evidence="2">
    <name type="scientific">uncultured organism</name>
    <dbReference type="NCBI Taxonomy" id="155900"/>
    <lineage>
        <taxon>unclassified sequences</taxon>
        <taxon>environmental samples</taxon>
    </lineage>
</organism>
<dbReference type="EMBL" id="JN379817">
    <property type="protein sequence ID" value="AEO37473.1"/>
    <property type="molecule type" value="Genomic_DNA"/>
</dbReference>
<protein>
    <submittedName>
        <fullName evidence="2">MMGP9</fullName>
    </submittedName>
</protein>
<proteinExistence type="predicted"/>
<evidence type="ECO:0000256" key="1">
    <source>
        <dbReference type="SAM" id="MobiDB-lite"/>
    </source>
</evidence>
<name>G9HQ29_9ZZZZ</name>
<accession>G9HQ29</accession>